<dbReference type="Pfam" id="PF19754">
    <property type="entry name" value="DUF6241"/>
    <property type="match status" value="1"/>
</dbReference>
<sequence>METKKAFKLNKIQIAAISTGLVIMAGFGVFSYWTNATPSSGGTDRVLKQAEEAEASVEDGGLEIQIDENVEQVFPSDLKEFEVQSAIHHMSHQKVEAEKKWGAILITEERIKRLYDVVVANENEYKYANTYIRILERWLEGDFSQAVSDHNTIWELQDGNVGKATGLLSMKEEEKFIEKYMK</sequence>
<keyword evidence="1" id="KW-0472">Membrane</keyword>
<evidence type="ECO:0000313" key="2">
    <source>
        <dbReference type="EMBL" id="MFC0477147.1"/>
    </source>
</evidence>
<comment type="caution">
    <text evidence="2">The sequence shown here is derived from an EMBL/GenBank/DDBJ whole genome shotgun (WGS) entry which is preliminary data.</text>
</comment>
<protein>
    <submittedName>
        <fullName evidence="2">DUF6241 domain-containing protein</fullName>
    </submittedName>
</protein>
<evidence type="ECO:0000313" key="3">
    <source>
        <dbReference type="Proteomes" id="UP001589738"/>
    </source>
</evidence>
<keyword evidence="1" id="KW-1133">Transmembrane helix</keyword>
<dbReference type="RefSeq" id="WP_377058777.1">
    <property type="nucleotide sequence ID" value="NZ_JBHLUU010000117.1"/>
</dbReference>
<feature type="transmembrane region" description="Helical" evidence="1">
    <location>
        <begin position="12"/>
        <end position="33"/>
    </location>
</feature>
<accession>A0ABV6KUZ3</accession>
<name>A0ABV6KUZ3_9BACI</name>
<reference evidence="2 3" key="1">
    <citation type="submission" date="2024-09" db="EMBL/GenBank/DDBJ databases">
        <authorList>
            <person name="Sun Q."/>
            <person name="Mori K."/>
        </authorList>
    </citation>
    <scope>NUCLEOTIDE SEQUENCE [LARGE SCALE GENOMIC DNA]</scope>
    <source>
        <strain evidence="2 3">CGMCC 1.9126</strain>
    </source>
</reference>
<dbReference type="InterPro" id="IPR046208">
    <property type="entry name" value="DUF6241"/>
</dbReference>
<dbReference type="EMBL" id="JBHLUU010000117">
    <property type="protein sequence ID" value="MFC0477147.1"/>
    <property type="molecule type" value="Genomic_DNA"/>
</dbReference>
<gene>
    <name evidence="2" type="ORF">ACFFHF_18240</name>
</gene>
<proteinExistence type="predicted"/>
<keyword evidence="3" id="KW-1185">Reference proteome</keyword>
<keyword evidence="1" id="KW-0812">Transmembrane</keyword>
<evidence type="ECO:0000256" key="1">
    <source>
        <dbReference type="SAM" id="Phobius"/>
    </source>
</evidence>
<dbReference type="Proteomes" id="UP001589738">
    <property type="component" value="Unassembled WGS sequence"/>
</dbReference>
<organism evidence="2 3">
    <name type="scientific">Robertmurraya beringensis</name>
    <dbReference type="NCBI Taxonomy" id="641660"/>
    <lineage>
        <taxon>Bacteria</taxon>
        <taxon>Bacillati</taxon>
        <taxon>Bacillota</taxon>
        <taxon>Bacilli</taxon>
        <taxon>Bacillales</taxon>
        <taxon>Bacillaceae</taxon>
        <taxon>Robertmurraya</taxon>
    </lineage>
</organism>